<dbReference type="RefSeq" id="WP_125975379.1">
    <property type="nucleotide sequence ID" value="NZ_CP034433.1"/>
</dbReference>
<keyword evidence="1" id="KW-0645">Protease</keyword>
<dbReference type="GO" id="GO:0008233">
    <property type="term" value="F:peptidase activity"/>
    <property type="evidence" value="ECO:0007669"/>
    <property type="project" value="UniProtKB-KW"/>
</dbReference>
<evidence type="ECO:0000313" key="1">
    <source>
        <dbReference type="EMBL" id="AZN37597.1"/>
    </source>
</evidence>
<dbReference type="GO" id="GO:0006508">
    <property type="term" value="P:proteolysis"/>
    <property type="evidence" value="ECO:0007669"/>
    <property type="project" value="UniProtKB-KW"/>
</dbReference>
<sequence>MQNLTAKTTRGLTSGEIKMAALVFKDSINYGIVKVHQGGLFGLPTAKNTAMTPNGEMFFPEQAYRDDFSIEGNKNKIWFIHELVHIWQYQLGYAVMWNAFILTIRGGYGSKATAYNYDLNGVDAGKTLPEFNMEQQAELISTYFDALFLDETGHPEQHAKAVQNLSKISEALGSFKTTPKDASLLPKTNSISTNQHR</sequence>
<protein>
    <submittedName>
        <fullName evidence="1">Zinc protease</fullName>
    </submittedName>
</protein>
<dbReference type="AlphaFoldDB" id="A0A3S8ZVR8"/>
<proteinExistence type="predicted"/>
<dbReference type="Proteomes" id="UP000282438">
    <property type="component" value="Chromosome"/>
</dbReference>
<gene>
    <name evidence="1" type="ORF">EJO50_14610</name>
</gene>
<dbReference type="EMBL" id="CP034433">
    <property type="protein sequence ID" value="AZN37597.1"/>
    <property type="molecule type" value="Genomic_DNA"/>
</dbReference>
<accession>A0A3S8ZVR8</accession>
<name>A0A3S8ZVR8_9NEIS</name>
<organism evidence="1 2">
    <name type="scientific">Iodobacter ciconiae</name>
    <dbReference type="NCBI Taxonomy" id="2496266"/>
    <lineage>
        <taxon>Bacteria</taxon>
        <taxon>Pseudomonadati</taxon>
        <taxon>Pseudomonadota</taxon>
        <taxon>Betaproteobacteria</taxon>
        <taxon>Neisseriales</taxon>
        <taxon>Chitinibacteraceae</taxon>
        <taxon>Iodobacter</taxon>
    </lineage>
</organism>
<dbReference type="KEGG" id="iod:EJO50_14610"/>
<dbReference type="OrthoDB" id="8686772at2"/>
<evidence type="ECO:0000313" key="2">
    <source>
        <dbReference type="Proteomes" id="UP000282438"/>
    </source>
</evidence>
<reference evidence="1 2" key="1">
    <citation type="submission" date="2018-12" db="EMBL/GenBank/DDBJ databases">
        <title>Complete genome sequence of Iodobacter sp. H11R3.</title>
        <authorList>
            <person name="Bae J.-W."/>
        </authorList>
    </citation>
    <scope>NUCLEOTIDE SEQUENCE [LARGE SCALE GENOMIC DNA]</scope>
    <source>
        <strain evidence="1 2">H11R3</strain>
    </source>
</reference>
<keyword evidence="1" id="KW-0378">Hydrolase</keyword>
<keyword evidence="2" id="KW-1185">Reference proteome</keyword>